<dbReference type="SUPFAM" id="SSF55781">
    <property type="entry name" value="GAF domain-like"/>
    <property type="match status" value="1"/>
</dbReference>
<dbReference type="Pfam" id="PF07568">
    <property type="entry name" value="HisKA_2"/>
    <property type="match status" value="1"/>
</dbReference>
<dbReference type="InterPro" id="IPR036097">
    <property type="entry name" value="HisK_dim/P_sf"/>
</dbReference>
<name>A0ABW8WQB2_9CYAN</name>
<dbReference type="SMART" id="SM00448">
    <property type="entry name" value="REC"/>
    <property type="match status" value="1"/>
</dbReference>
<dbReference type="SUPFAM" id="SSF55785">
    <property type="entry name" value="PYP-like sensor domain (PAS domain)"/>
    <property type="match status" value="2"/>
</dbReference>
<dbReference type="PANTHER" id="PTHR43547">
    <property type="entry name" value="TWO-COMPONENT HISTIDINE KINASE"/>
    <property type="match status" value="1"/>
</dbReference>
<feature type="modified residue" description="4-aspartylphosphate" evidence="7">
    <location>
        <position position="680"/>
    </location>
</feature>
<dbReference type="InterPro" id="IPR003018">
    <property type="entry name" value="GAF"/>
</dbReference>
<dbReference type="Gene3D" id="3.30.565.10">
    <property type="entry name" value="Histidine kinase-like ATPase, C-terminal domain"/>
    <property type="match status" value="2"/>
</dbReference>
<keyword evidence="6" id="KW-0902">Two-component regulatory system</keyword>
<dbReference type="EMBL" id="JBFQGM010000007">
    <property type="protein sequence ID" value="MFL9463121.1"/>
    <property type="molecule type" value="Genomic_DNA"/>
</dbReference>
<keyword evidence="11" id="KW-0547">Nucleotide-binding</keyword>
<dbReference type="Pfam" id="PF13185">
    <property type="entry name" value="GAF_2"/>
    <property type="match status" value="1"/>
</dbReference>
<evidence type="ECO:0000313" key="12">
    <source>
        <dbReference type="Proteomes" id="UP001628874"/>
    </source>
</evidence>
<dbReference type="PANTHER" id="PTHR43547:SF2">
    <property type="entry name" value="HYBRID SIGNAL TRANSDUCTION HISTIDINE KINASE C"/>
    <property type="match status" value="1"/>
</dbReference>
<keyword evidence="5" id="KW-0418">Kinase</keyword>
<dbReference type="InterPro" id="IPR013656">
    <property type="entry name" value="PAS_4"/>
</dbReference>
<evidence type="ECO:0000256" key="3">
    <source>
        <dbReference type="ARBA" id="ARBA00022553"/>
    </source>
</evidence>
<dbReference type="SMART" id="SM00091">
    <property type="entry name" value="PAS"/>
    <property type="match status" value="1"/>
</dbReference>
<dbReference type="InterPro" id="IPR036890">
    <property type="entry name" value="HATPase_C_sf"/>
</dbReference>
<dbReference type="InterPro" id="IPR004358">
    <property type="entry name" value="Sig_transdc_His_kin-like_C"/>
</dbReference>
<keyword evidence="12" id="KW-1185">Reference proteome</keyword>
<feature type="domain" description="Histidine kinase" evidence="9">
    <location>
        <begin position="947"/>
        <end position="1140"/>
    </location>
</feature>
<dbReference type="SUPFAM" id="SSF47384">
    <property type="entry name" value="Homodimeric domain of signal transducing histidine kinase"/>
    <property type="match status" value="1"/>
</dbReference>
<dbReference type="SUPFAM" id="SSF52172">
    <property type="entry name" value="CheY-like"/>
    <property type="match status" value="1"/>
</dbReference>
<proteinExistence type="predicted"/>
<dbReference type="PRINTS" id="PR00344">
    <property type="entry name" value="BCTRLSENSOR"/>
</dbReference>
<dbReference type="InterPro" id="IPR001789">
    <property type="entry name" value="Sig_transdc_resp-reg_receiver"/>
</dbReference>
<evidence type="ECO:0000256" key="2">
    <source>
        <dbReference type="ARBA" id="ARBA00012438"/>
    </source>
</evidence>
<dbReference type="Pfam" id="PF00512">
    <property type="entry name" value="HisKA"/>
    <property type="match status" value="1"/>
</dbReference>
<feature type="domain" description="Histidine kinase" evidence="9">
    <location>
        <begin position="350"/>
        <end position="568"/>
    </location>
</feature>
<evidence type="ECO:0000256" key="8">
    <source>
        <dbReference type="SAM" id="Coils"/>
    </source>
</evidence>
<keyword evidence="8" id="KW-0175">Coiled coil</keyword>
<feature type="domain" description="Response regulatory" evidence="10">
    <location>
        <begin position="632"/>
        <end position="747"/>
    </location>
</feature>
<dbReference type="GO" id="GO:0005524">
    <property type="term" value="F:ATP binding"/>
    <property type="evidence" value="ECO:0007669"/>
    <property type="project" value="UniProtKB-KW"/>
</dbReference>
<dbReference type="InterPro" id="IPR005467">
    <property type="entry name" value="His_kinase_dom"/>
</dbReference>
<dbReference type="SMART" id="SM00387">
    <property type="entry name" value="HATPase_c"/>
    <property type="match status" value="2"/>
</dbReference>
<dbReference type="CDD" id="cd00082">
    <property type="entry name" value="HisKA"/>
    <property type="match status" value="1"/>
</dbReference>
<keyword evidence="11" id="KW-0067">ATP-binding</keyword>
<evidence type="ECO:0000256" key="4">
    <source>
        <dbReference type="ARBA" id="ARBA00022679"/>
    </source>
</evidence>
<sequence length="1140" mass="128159">MQESLFAGDGEMCALMRSHDWSQTPLGPVEQWPQSLRTTVSIVVSTGHPMVLFWGQDLIQFYNDGYRPSLGKHKHPQALGQRASECWAEIWHIIGPQIHNVMTKGKESWHEDQLVPFDRNGYFEEIYFTYSYSPVRDETGGVGGTLVVCTETTQRVLSNRRLQTLREFGANVMRAKTVETACQIATETLSTNPNDIPFAVLYLVEADGKQASLIGTAGIEMGTDASPIQVNLTQNDVWGLAQVYQTRQTILVDDLKTRFSSLPVGVWNTPPSSAVVMPVAQPGQESSLAGLLVMGISPLRKFDDDYRGFFDLVVSNVATAIANARAYETERQRAEALAEIDRAKTLFFSNVSHEFRTPLTLMLAPLEDALNDTADPLPPAQRERIEIVQRNSLRLLKLVNTLLDFSRIEAGRIQAVYEPTDLATLTAELASTFRSLIERTEMSLIVDCPPLPEAIYIDREMWEKIVLNLLSNAFKFTFTGAITVRLRSFPDCIELAVEDTGIGIPPDEIPHLFERFHRVKGAQGRSFEGSGIGLSLVRELVKLHGGSVGVTSQLEQGSCFTVSIPTGFAHLPSERISASRSLASTAMGAIPYVEEALRWLPDEGAGDWTLGTGEEEINSTPQLQVSSFNKYRILVVDDNADMREYIKRLLKQSYEVEAVEDGIAALTAIEQHLPDLVLTDVMMPHLDGFGLLQELRTNHQTRELPIVFLSARAGEESRIEGLQAGADDYLTKPFSTRELLARIEASLKMVQIRKEAALREQGLRLTAEKAQKEAEATAQRLSHILESMSDAFVALDRDWRITYQNTAAEKVNNNKPRSEVLGKTHWEEWPASANSNLEVQYRYAMAHQVPVHFEEHYYYPPDYDLWLEIHAYPSTEGLGIFFRDISDRKLAEAKLQQSKQELEIRVAERTAELNQLNADLQQSELTLRSFSEHIEASLREKEVLLKEIHHRVKNNLGIVSSLLQMQCRRTQDPQATAILLDSQNRIASIALIHEKLYRSEDLANINFAQYIPDLVTHLFDSYNMRSSHIKIHFYVEDTSLDIESAIPCGLIVNELVSNALKYAFPNKQVGAIIVKLYEREHQLTLIVQDNGVGLPVDFDKKKTQTLGINLIQGLVKQLRGSIEINSEQGTEFKITLTKWK</sequence>
<dbReference type="Gene3D" id="3.30.450.40">
    <property type="match status" value="1"/>
</dbReference>
<evidence type="ECO:0000256" key="1">
    <source>
        <dbReference type="ARBA" id="ARBA00000085"/>
    </source>
</evidence>
<dbReference type="CDD" id="cd16922">
    <property type="entry name" value="HATPase_EvgS-ArcB-TorS-like"/>
    <property type="match status" value="1"/>
</dbReference>
<protein>
    <recommendedName>
        <fullName evidence="2">histidine kinase</fullName>
        <ecNumber evidence="2">2.7.13.3</ecNumber>
    </recommendedName>
</protein>
<evidence type="ECO:0000256" key="5">
    <source>
        <dbReference type="ARBA" id="ARBA00022777"/>
    </source>
</evidence>
<reference evidence="11 12" key="1">
    <citation type="submission" date="2024-07" db="EMBL/GenBank/DDBJ databases">
        <authorList>
            <person name="Tripathy S."/>
        </authorList>
    </citation>
    <scope>NUCLEOTIDE SEQUENCE [LARGE SCALE GENOMIC DNA]</scope>
    <source>
        <strain evidence="11 12">VB-61278_2</strain>
    </source>
</reference>
<dbReference type="InterPro" id="IPR000014">
    <property type="entry name" value="PAS"/>
</dbReference>
<dbReference type="Proteomes" id="UP001628874">
    <property type="component" value="Unassembled WGS sequence"/>
</dbReference>
<accession>A0ABW8WQB2</accession>
<organism evidence="11 12">
    <name type="scientific">Scytonema tolypothrichoides VB-61278_2</name>
    <dbReference type="NCBI Taxonomy" id="3232314"/>
    <lineage>
        <taxon>Bacteria</taxon>
        <taxon>Bacillati</taxon>
        <taxon>Cyanobacteriota</taxon>
        <taxon>Cyanophyceae</taxon>
        <taxon>Nostocales</taxon>
        <taxon>Scytonemataceae</taxon>
        <taxon>Scytonema</taxon>
    </lineage>
</organism>
<dbReference type="InterPro" id="IPR035965">
    <property type="entry name" value="PAS-like_dom_sf"/>
</dbReference>
<dbReference type="Gene3D" id="1.10.287.130">
    <property type="match status" value="1"/>
</dbReference>
<dbReference type="Pfam" id="PF00072">
    <property type="entry name" value="Response_reg"/>
    <property type="match status" value="1"/>
</dbReference>
<dbReference type="NCBIfam" id="TIGR00229">
    <property type="entry name" value="sensory_box"/>
    <property type="match status" value="1"/>
</dbReference>
<dbReference type="PROSITE" id="PS50110">
    <property type="entry name" value="RESPONSE_REGULATORY"/>
    <property type="match status" value="1"/>
</dbReference>
<dbReference type="SUPFAM" id="SSF55874">
    <property type="entry name" value="ATPase domain of HSP90 chaperone/DNA topoisomerase II/histidine kinase"/>
    <property type="match status" value="2"/>
</dbReference>
<keyword evidence="4" id="KW-0808">Transferase</keyword>
<evidence type="ECO:0000256" key="6">
    <source>
        <dbReference type="ARBA" id="ARBA00023012"/>
    </source>
</evidence>
<comment type="caution">
    <text evidence="11">The sequence shown here is derived from an EMBL/GenBank/DDBJ whole genome shotgun (WGS) entry which is preliminary data.</text>
</comment>
<keyword evidence="3 7" id="KW-0597">Phosphoprotein</keyword>
<dbReference type="CDD" id="cd00130">
    <property type="entry name" value="PAS"/>
    <property type="match status" value="1"/>
</dbReference>
<dbReference type="InterPro" id="IPR011495">
    <property type="entry name" value="Sig_transdc_His_kin_sub2_dim/P"/>
</dbReference>
<dbReference type="InterPro" id="IPR011006">
    <property type="entry name" value="CheY-like_superfamily"/>
</dbReference>
<evidence type="ECO:0000259" key="10">
    <source>
        <dbReference type="PROSITE" id="PS50110"/>
    </source>
</evidence>
<evidence type="ECO:0000313" key="11">
    <source>
        <dbReference type="EMBL" id="MFL9463121.1"/>
    </source>
</evidence>
<dbReference type="InterPro" id="IPR029016">
    <property type="entry name" value="GAF-like_dom_sf"/>
</dbReference>
<dbReference type="CDD" id="cd17574">
    <property type="entry name" value="REC_OmpR"/>
    <property type="match status" value="1"/>
</dbReference>
<comment type="catalytic activity">
    <reaction evidence="1">
        <text>ATP + protein L-histidine = ADP + protein N-phospho-L-histidine.</text>
        <dbReference type="EC" id="2.7.13.3"/>
    </reaction>
</comment>
<dbReference type="RefSeq" id="WP_202048616.1">
    <property type="nucleotide sequence ID" value="NZ_JBFQGM010000007.1"/>
</dbReference>
<dbReference type="Pfam" id="PF08448">
    <property type="entry name" value="PAS_4"/>
    <property type="match status" value="1"/>
</dbReference>
<dbReference type="InterPro" id="IPR003594">
    <property type="entry name" value="HATPase_dom"/>
</dbReference>
<dbReference type="EC" id="2.7.13.3" evidence="2"/>
<dbReference type="Pfam" id="PF02518">
    <property type="entry name" value="HATPase_c"/>
    <property type="match status" value="2"/>
</dbReference>
<dbReference type="Gene3D" id="3.30.450.20">
    <property type="entry name" value="PAS domain"/>
    <property type="match status" value="3"/>
</dbReference>
<dbReference type="PROSITE" id="PS50109">
    <property type="entry name" value="HIS_KIN"/>
    <property type="match status" value="2"/>
</dbReference>
<dbReference type="Gene3D" id="3.40.50.2300">
    <property type="match status" value="1"/>
</dbReference>
<dbReference type="SMART" id="SM00388">
    <property type="entry name" value="HisKA"/>
    <property type="match status" value="1"/>
</dbReference>
<evidence type="ECO:0000256" key="7">
    <source>
        <dbReference type="PROSITE-ProRule" id="PRU00169"/>
    </source>
</evidence>
<dbReference type="InterPro" id="IPR003661">
    <property type="entry name" value="HisK_dim/P_dom"/>
</dbReference>
<evidence type="ECO:0000259" key="9">
    <source>
        <dbReference type="PROSITE" id="PS50109"/>
    </source>
</evidence>
<gene>
    <name evidence="11" type="ORF">AB0759_21170</name>
</gene>
<feature type="coiled-coil region" evidence="8">
    <location>
        <begin position="890"/>
        <end position="933"/>
    </location>
</feature>